<evidence type="ECO:0000313" key="7">
    <source>
        <dbReference type="Proteomes" id="UP000018372"/>
    </source>
</evidence>
<evidence type="ECO:0000256" key="1">
    <source>
        <dbReference type="ARBA" id="ARBA00023015"/>
    </source>
</evidence>
<dbReference type="SMART" id="SM00342">
    <property type="entry name" value="HTH_ARAC"/>
    <property type="match status" value="1"/>
</dbReference>
<accession>R5VDE7</accession>
<reference evidence="6" key="1">
    <citation type="submission" date="2012-11" db="EMBL/GenBank/DDBJ databases">
        <title>Dependencies among metagenomic species, viruses, plasmids and units of genetic variation.</title>
        <authorList>
            <person name="Nielsen H.B."/>
            <person name="Almeida M."/>
            <person name="Juncker A.S."/>
            <person name="Rasmussen S."/>
            <person name="Li J."/>
            <person name="Sunagawa S."/>
            <person name="Plichta D."/>
            <person name="Gautier L."/>
            <person name="Le Chatelier E."/>
            <person name="Peletier E."/>
            <person name="Bonde I."/>
            <person name="Nielsen T."/>
            <person name="Manichanh C."/>
            <person name="Arumugam M."/>
            <person name="Batto J."/>
            <person name="Santos M.B.Q.D."/>
            <person name="Blom N."/>
            <person name="Borruel N."/>
            <person name="Burgdorf K.S."/>
            <person name="Boumezbeur F."/>
            <person name="Casellas F."/>
            <person name="Dore J."/>
            <person name="Guarner F."/>
            <person name="Hansen T."/>
            <person name="Hildebrand F."/>
            <person name="Kaas R.S."/>
            <person name="Kennedy S."/>
            <person name="Kristiansen K."/>
            <person name="Kultima J.R."/>
            <person name="Leonard P."/>
            <person name="Levenez F."/>
            <person name="Lund O."/>
            <person name="Moumen B."/>
            <person name="Le Paslier D."/>
            <person name="Pons N."/>
            <person name="Pedersen O."/>
            <person name="Prifti E."/>
            <person name="Qin J."/>
            <person name="Raes J."/>
            <person name="Tap J."/>
            <person name="Tims S."/>
            <person name="Ussery D.W."/>
            <person name="Yamada T."/>
            <person name="MetaHit consortium"/>
            <person name="Renault P."/>
            <person name="Sicheritz-Ponten T."/>
            <person name="Bork P."/>
            <person name="Wang J."/>
            <person name="Brunak S."/>
            <person name="Ehrlich S.D."/>
        </authorList>
    </citation>
    <scope>NUCLEOTIDE SEQUENCE [LARGE SCALE GENOMIC DNA]</scope>
</reference>
<dbReference type="InterPro" id="IPR018060">
    <property type="entry name" value="HTH_AraC"/>
</dbReference>
<organism evidence="6 7">
    <name type="scientific">Phocaeicola plebeius CAG:211</name>
    <dbReference type="NCBI Taxonomy" id="1263052"/>
    <lineage>
        <taxon>Bacteria</taxon>
        <taxon>Pseudomonadati</taxon>
        <taxon>Bacteroidota</taxon>
        <taxon>Bacteroidia</taxon>
        <taxon>Bacteroidales</taxon>
        <taxon>Bacteroidaceae</taxon>
        <taxon>Phocaeicola</taxon>
    </lineage>
</organism>
<sequence>MYICRKQRTRAMKTITNPERLVSVPFSKTRCGVDFYINTGESKDICGVLTEHRTFKTDFFSFYFFRRANGYVLLNFRKIELRDDMVLLLSPHQQQEWHVDEAELDYTFLIFREDFMRTFIADKFFVYRLLYYYQTDTPPYLFAAPEELAEYMRLLGKIKQELLHPVADTYNLIVSVLYYLLVVINRAYAKTYRLPVEVPKNNYAFQFKDLLEKHIRDMQRVQEYADILRVSRITLNNSVMAQFGVSATHLLKQRLLEELKNELLFSDRNVSQLADEFHFSDPSHLMRFFKQQTGKTFTQYITDYQNGIYE</sequence>
<evidence type="ECO:0000256" key="4">
    <source>
        <dbReference type="SAM" id="Phobius"/>
    </source>
</evidence>
<evidence type="ECO:0000313" key="6">
    <source>
        <dbReference type="EMBL" id="CCZ88385.1"/>
    </source>
</evidence>
<dbReference type="InterPro" id="IPR037923">
    <property type="entry name" value="HTH-like"/>
</dbReference>
<evidence type="ECO:0000256" key="2">
    <source>
        <dbReference type="ARBA" id="ARBA00023125"/>
    </source>
</evidence>
<protein>
    <submittedName>
        <fullName evidence="6">Transcriptional regulator AraC family domain protein</fullName>
    </submittedName>
</protein>
<name>R5VDE7_9BACT</name>
<keyword evidence="4" id="KW-0812">Transmembrane</keyword>
<dbReference type="EMBL" id="CBAT010000233">
    <property type="protein sequence ID" value="CCZ88385.1"/>
    <property type="molecule type" value="Genomic_DNA"/>
</dbReference>
<dbReference type="Proteomes" id="UP000018372">
    <property type="component" value="Unassembled WGS sequence"/>
</dbReference>
<dbReference type="Pfam" id="PF12833">
    <property type="entry name" value="HTH_18"/>
    <property type="match status" value="1"/>
</dbReference>
<evidence type="ECO:0000256" key="3">
    <source>
        <dbReference type="ARBA" id="ARBA00023163"/>
    </source>
</evidence>
<keyword evidence="4" id="KW-0472">Membrane</keyword>
<keyword evidence="3" id="KW-0804">Transcription</keyword>
<keyword evidence="1" id="KW-0805">Transcription regulation</keyword>
<dbReference type="SUPFAM" id="SSF51215">
    <property type="entry name" value="Regulatory protein AraC"/>
    <property type="match status" value="1"/>
</dbReference>
<dbReference type="Gene3D" id="1.10.10.60">
    <property type="entry name" value="Homeodomain-like"/>
    <property type="match status" value="1"/>
</dbReference>
<feature type="domain" description="HTH araC/xylS-type" evidence="5">
    <location>
        <begin position="205"/>
        <end position="303"/>
    </location>
</feature>
<dbReference type="AlphaFoldDB" id="R5VDE7"/>
<dbReference type="SUPFAM" id="SSF46689">
    <property type="entry name" value="Homeodomain-like"/>
    <property type="match status" value="1"/>
</dbReference>
<comment type="caution">
    <text evidence="6">The sequence shown here is derived from an EMBL/GenBank/DDBJ whole genome shotgun (WGS) entry which is preliminary data.</text>
</comment>
<dbReference type="PROSITE" id="PS01124">
    <property type="entry name" value="HTH_ARAC_FAMILY_2"/>
    <property type="match status" value="1"/>
</dbReference>
<gene>
    <name evidence="6" type="ORF">BN536_00693</name>
</gene>
<evidence type="ECO:0000259" key="5">
    <source>
        <dbReference type="PROSITE" id="PS01124"/>
    </source>
</evidence>
<dbReference type="GO" id="GO:0043565">
    <property type="term" value="F:sequence-specific DNA binding"/>
    <property type="evidence" value="ECO:0007669"/>
    <property type="project" value="InterPro"/>
</dbReference>
<keyword evidence="2" id="KW-0238">DNA-binding</keyword>
<keyword evidence="4" id="KW-1133">Transmembrane helix</keyword>
<dbReference type="GO" id="GO:0003700">
    <property type="term" value="F:DNA-binding transcription factor activity"/>
    <property type="evidence" value="ECO:0007669"/>
    <property type="project" value="InterPro"/>
</dbReference>
<dbReference type="InterPro" id="IPR009057">
    <property type="entry name" value="Homeodomain-like_sf"/>
</dbReference>
<dbReference type="PANTHER" id="PTHR43280">
    <property type="entry name" value="ARAC-FAMILY TRANSCRIPTIONAL REGULATOR"/>
    <property type="match status" value="1"/>
</dbReference>
<feature type="transmembrane region" description="Helical" evidence="4">
    <location>
        <begin position="162"/>
        <end position="181"/>
    </location>
</feature>
<dbReference type="PANTHER" id="PTHR43280:SF32">
    <property type="entry name" value="TRANSCRIPTIONAL REGULATORY PROTEIN"/>
    <property type="match status" value="1"/>
</dbReference>
<proteinExistence type="predicted"/>